<keyword evidence="10" id="KW-1185">Reference proteome</keyword>
<reference evidence="10" key="1">
    <citation type="journal article" date="2020" name="Stud. Mycol.">
        <title>101 Dothideomycetes genomes: A test case for predicting lifestyles and emergence of pathogens.</title>
        <authorList>
            <person name="Haridas S."/>
            <person name="Albert R."/>
            <person name="Binder M."/>
            <person name="Bloem J."/>
            <person name="LaButti K."/>
            <person name="Salamov A."/>
            <person name="Andreopoulos B."/>
            <person name="Baker S."/>
            <person name="Barry K."/>
            <person name="Bills G."/>
            <person name="Bluhm B."/>
            <person name="Cannon C."/>
            <person name="Castanera R."/>
            <person name="Culley D."/>
            <person name="Daum C."/>
            <person name="Ezra D."/>
            <person name="Gonzalez J."/>
            <person name="Henrissat B."/>
            <person name="Kuo A."/>
            <person name="Liang C."/>
            <person name="Lipzen A."/>
            <person name="Lutzoni F."/>
            <person name="Magnuson J."/>
            <person name="Mondo S."/>
            <person name="Nolan M."/>
            <person name="Ohm R."/>
            <person name="Pangilinan J."/>
            <person name="Park H.-J."/>
            <person name="Ramirez L."/>
            <person name="Alfaro M."/>
            <person name="Sun H."/>
            <person name="Tritt A."/>
            <person name="Yoshinaga Y."/>
            <person name="Zwiers L.-H."/>
            <person name="Turgeon B."/>
            <person name="Goodwin S."/>
            <person name="Spatafora J."/>
            <person name="Crous P."/>
            <person name="Grigoriev I."/>
        </authorList>
    </citation>
    <scope>NUCLEOTIDE SEQUENCE [LARGE SCALE GENOMIC DNA]</scope>
    <source>
        <strain evidence="10">CBS 304.66</strain>
    </source>
</reference>
<keyword evidence="4 7" id="KW-0472">Membrane</keyword>
<name>A0A9P4N1U7_9PLEO</name>
<evidence type="ECO:0000259" key="8">
    <source>
        <dbReference type="Pfam" id="PF20684"/>
    </source>
</evidence>
<dbReference type="AlphaFoldDB" id="A0A9P4N1U7"/>
<accession>A0A9P4N1U7</accession>
<keyword evidence="3 7" id="KW-1133">Transmembrane helix</keyword>
<feature type="transmembrane region" description="Helical" evidence="7">
    <location>
        <begin position="12"/>
        <end position="33"/>
    </location>
</feature>
<keyword evidence="2 7" id="KW-0812">Transmembrane</keyword>
<evidence type="ECO:0000256" key="7">
    <source>
        <dbReference type="SAM" id="Phobius"/>
    </source>
</evidence>
<protein>
    <recommendedName>
        <fullName evidence="8">Rhodopsin domain-containing protein</fullName>
    </recommendedName>
</protein>
<evidence type="ECO:0000256" key="3">
    <source>
        <dbReference type="ARBA" id="ARBA00022989"/>
    </source>
</evidence>
<organism evidence="9 10">
    <name type="scientific">Lojkania enalia</name>
    <dbReference type="NCBI Taxonomy" id="147567"/>
    <lineage>
        <taxon>Eukaryota</taxon>
        <taxon>Fungi</taxon>
        <taxon>Dikarya</taxon>
        <taxon>Ascomycota</taxon>
        <taxon>Pezizomycotina</taxon>
        <taxon>Dothideomycetes</taxon>
        <taxon>Pleosporomycetidae</taxon>
        <taxon>Pleosporales</taxon>
        <taxon>Pleosporales incertae sedis</taxon>
        <taxon>Lojkania</taxon>
    </lineage>
</organism>
<feature type="transmembrane region" description="Helical" evidence="7">
    <location>
        <begin position="45"/>
        <end position="69"/>
    </location>
</feature>
<feature type="domain" description="Rhodopsin" evidence="8">
    <location>
        <begin position="30"/>
        <end position="263"/>
    </location>
</feature>
<feature type="compositionally biased region" description="Polar residues" evidence="6">
    <location>
        <begin position="296"/>
        <end position="311"/>
    </location>
</feature>
<dbReference type="EMBL" id="ML986723">
    <property type="protein sequence ID" value="KAF2259079.1"/>
    <property type="molecule type" value="Genomic_DNA"/>
</dbReference>
<feature type="transmembrane region" description="Helical" evidence="7">
    <location>
        <begin position="204"/>
        <end position="222"/>
    </location>
</feature>
<dbReference type="PANTHER" id="PTHR33048">
    <property type="entry name" value="PTH11-LIKE INTEGRAL MEMBRANE PROTEIN (AFU_ORTHOLOGUE AFUA_5G11245)"/>
    <property type="match status" value="1"/>
</dbReference>
<evidence type="ECO:0000313" key="10">
    <source>
        <dbReference type="Proteomes" id="UP000800093"/>
    </source>
</evidence>
<sequence>MDSPHIVRMEIVEAIAGVMAGLSVLLTIGRFVIRWQKLGRLYWDDILNGVAAVLVVVYIISAFTTYVPYQFELRLWRLGLRDDEPDDTRAQIYNRFQLASVILFWTIIYIVKASFLALYWHLFEVSVRFRVAWWAVAVFIALSYAVTIGLFIWTNECEGLPARIYNTVLALWCGLNVAGGLLLMAVPICMVMTRMLTLQPAQKLGLCLIFLIGMLDLVFDILRTSWALKYSLSYYSNLSGLWTILEPTIAVIVCTLPHYKSIICSSRQREYTSRTPSFSEVSLKQTTPPPEMDNVSPLSLDSQPQQAPVGC</sequence>
<comment type="similarity">
    <text evidence="5">Belongs to the SAT4 family.</text>
</comment>
<feature type="region of interest" description="Disordered" evidence="6">
    <location>
        <begin position="275"/>
        <end position="311"/>
    </location>
</feature>
<feature type="transmembrane region" description="Helical" evidence="7">
    <location>
        <begin position="164"/>
        <end position="192"/>
    </location>
</feature>
<dbReference type="Pfam" id="PF20684">
    <property type="entry name" value="Fung_rhodopsin"/>
    <property type="match status" value="1"/>
</dbReference>
<evidence type="ECO:0000256" key="1">
    <source>
        <dbReference type="ARBA" id="ARBA00004141"/>
    </source>
</evidence>
<gene>
    <name evidence="9" type="ORF">CC78DRAFT_586403</name>
</gene>
<feature type="transmembrane region" description="Helical" evidence="7">
    <location>
        <begin position="96"/>
        <end position="119"/>
    </location>
</feature>
<evidence type="ECO:0000256" key="5">
    <source>
        <dbReference type="ARBA" id="ARBA00038359"/>
    </source>
</evidence>
<dbReference type="GO" id="GO:0016020">
    <property type="term" value="C:membrane"/>
    <property type="evidence" value="ECO:0007669"/>
    <property type="project" value="UniProtKB-SubCell"/>
</dbReference>
<dbReference type="Proteomes" id="UP000800093">
    <property type="component" value="Unassembled WGS sequence"/>
</dbReference>
<proteinExistence type="inferred from homology"/>
<feature type="transmembrane region" description="Helical" evidence="7">
    <location>
        <begin position="234"/>
        <end position="259"/>
    </location>
</feature>
<comment type="subcellular location">
    <subcellularLocation>
        <location evidence="1">Membrane</location>
        <topology evidence="1">Multi-pass membrane protein</topology>
    </subcellularLocation>
</comment>
<feature type="transmembrane region" description="Helical" evidence="7">
    <location>
        <begin position="131"/>
        <end position="152"/>
    </location>
</feature>
<dbReference type="OrthoDB" id="444631at2759"/>
<evidence type="ECO:0000313" key="9">
    <source>
        <dbReference type="EMBL" id="KAF2259079.1"/>
    </source>
</evidence>
<dbReference type="InterPro" id="IPR052337">
    <property type="entry name" value="SAT4-like"/>
</dbReference>
<dbReference type="InterPro" id="IPR049326">
    <property type="entry name" value="Rhodopsin_dom_fungi"/>
</dbReference>
<evidence type="ECO:0000256" key="6">
    <source>
        <dbReference type="SAM" id="MobiDB-lite"/>
    </source>
</evidence>
<evidence type="ECO:0000256" key="4">
    <source>
        <dbReference type="ARBA" id="ARBA00023136"/>
    </source>
</evidence>
<evidence type="ECO:0000256" key="2">
    <source>
        <dbReference type="ARBA" id="ARBA00022692"/>
    </source>
</evidence>
<dbReference type="PANTHER" id="PTHR33048:SF18">
    <property type="entry name" value="INTEGRAL MEMBRANE PROTEIN"/>
    <property type="match status" value="1"/>
</dbReference>
<feature type="compositionally biased region" description="Polar residues" evidence="6">
    <location>
        <begin position="275"/>
        <end position="286"/>
    </location>
</feature>
<comment type="caution">
    <text evidence="9">The sequence shown here is derived from an EMBL/GenBank/DDBJ whole genome shotgun (WGS) entry which is preliminary data.</text>
</comment>